<feature type="compositionally biased region" description="Low complexity" evidence="1">
    <location>
        <begin position="357"/>
        <end position="374"/>
    </location>
</feature>
<comment type="caution">
    <text evidence="2">The sequence shown here is derived from an EMBL/GenBank/DDBJ whole genome shotgun (WGS) entry which is preliminary data.</text>
</comment>
<organism evidence="2 3">
    <name type="scientific">Perkinsus olseni</name>
    <name type="common">Perkinsus atlanticus</name>
    <dbReference type="NCBI Taxonomy" id="32597"/>
    <lineage>
        <taxon>Eukaryota</taxon>
        <taxon>Sar</taxon>
        <taxon>Alveolata</taxon>
        <taxon>Perkinsozoa</taxon>
        <taxon>Perkinsea</taxon>
        <taxon>Perkinsida</taxon>
        <taxon>Perkinsidae</taxon>
        <taxon>Perkinsus</taxon>
    </lineage>
</organism>
<feature type="compositionally biased region" description="Polar residues" evidence="1">
    <location>
        <begin position="344"/>
        <end position="356"/>
    </location>
</feature>
<feature type="region of interest" description="Disordered" evidence="1">
    <location>
        <begin position="246"/>
        <end position="306"/>
    </location>
</feature>
<dbReference type="Proteomes" id="UP000574390">
    <property type="component" value="Unassembled WGS sequence"/>
</dbReference>
<evidence type="ECO:0000313" key="3">
    <source>
        <dbReference type="Proteomes" id="UP000574390"/>
    </source>
</evidence>
<feature type="compositionally biased region" description="Low complexity" evidence="1">
    <location>
        <begin position="246"/>
        <end position="258"/>
    </location>
</feature>
<feature type="compositionally biased region" description="Polar residues" evidence="1">
    <location>
        <begin position="376"/>
        <end position="391"/>
    </location>
</feature>
<protein>
    <submittedName>
        <fullName evidence="2">Uncharacterized protein</fullName>
    </submittedName>
</protein>
<feature type="region of interest" description="Disordered" evidence="1">
    <location>
        <begin position="319"/>
        <end position="457"/>
    </location>
</feature>
<dbReference type="AlphaFoldDB" id="A0A7J6UEP6"/>
<evidence type="ECO:0000256" key="1">
    <source>
        <dbReference type="SAM" id="MobiDB-lite"/>
    </source>
</evidence>
<proteinExistence type="predicted"/>
<sequence length="457" mass="48698">MVHRKSAPKAPRDHPPLDPAAEPQQDEAVKPEGETSSVKKTKRARRGSRDSGTVDSPRKRNKKEPDYLADRNVQGDPIDGQAGTSREHKRVIPLTGKLREAVLATHKSGVELKKLKPEFHPDLKVERRPIVEAPASTVVQLPPAESKAQRELVTLQGLYIRLKDIAIHQRNDITRLQTENQRLNGVLQRTMSQCNLYKQQLEHLQQQQTISQPQGLAAGEDLLRGASGTATSLLRQLASAGLLDTTGAHSSATTSSPSQLRAFSPGGFPTTSTPSLFPVLKQDNFGEPAPPPPPQQQQQATPPVGNTSLLDLLRQNISATESNTPMPPPFTLPTFPEAKFDGSGQLQNASASNQLQSPSPAASVAGASIPAPAARSENQQSASLNGSPVDSSHSDLAAERQDTSGTVNDGPGEVPSSSTSPVRQADGADARPSLGDDENKSLDVEHPIGAQAENADA</sequence>
<name>A0A7J6UEP6_PEROL</name>
<feature type="compositionally biased region" description="Basic and acidic residues" evidence="1">
    <location>
        <begin position="437"/>
        <end position="446"/>
    </location>
</feature>
<evidence type="ECO:0000313" key="2">
    <source>
        <dbReference type="EMBL" id="KAF4755598.1"/>
    </source>
</evidence>
<reference evidence="2 3" key="1">
    <citation type="submission" date="2020-04" db="EMBL/GenBank/DDBJ databases">
        <title>Perkinsus olseni comparative genomics.</title>
        <authorList>
            <person name="Bogema D.R."/>
        </authorList>
    </citation>
    <scope>NUCLEOTIDE SEQUENCE [LARGE SCALE GENOMIC DNA]</scope>
    <source>
        <strain evidence="2">ATCC PRA-205</strain>
    </source>
</reference>
<accession>A0A7J6UEP6</accession>
<dbReference type="EMBL" id="JABANM010000647">
    <property type="protein sequence ID" value="KAF4755598.1"/>
    <property type="molecule type" value="Genomic_DNA"/>
</dbReference>
<feature type="compositionally biased region" description="Basic and acidic residues" evidence="1">
    <location>
        <begin position="392"/>
        <end position="402"/>
    </location>
</feature>
<feature type="region of interest" description="Disordered" evidence="1">
    <location>
        <begin position="1"/>
        <end position="90"/>
    </location>
</feature>
<gene>
    <name evidence="2" type="ORF">FOZ62_022305</name>
</gene>